<dbReference type="Proteomes" id="UP001438953">
    <property type="component" value="Unassembled WGS sequence"/>
</dbReference>
<dbReference type="InterPro" id="IPR051534">
    <property type="entry name" value="CBASS_pafABC_assoc_protein"/>
</dbReference>
<dbReference type="EMBL" id="JAYWLC010000006">
    <property type="protein sequence ID" value="MER5171975.1"/>
    <property type="molecule type" value="Genomic_DNA"/>
</dbReference>
<sequence>MTRSERLLQLLDILRRHRHPVTGVAMAQELGISLRTLYRDIASLQGQGAPIEGEAGLGYVLREGFLLPPLTFPVEELEALVMGARWLATKGDEDMARAAESALARLRAVVPPALRTEMDLTTLVVGGPRPAPDQVRSDALRQAIRQQQKLRITYRTGEGALSERVIWPVALAFFDQSRVLLGWCELRGDFRSFRTDRIMAATATGATYRPPRKKLFDDWRRAHGLMAADRN</sequence>
<dbReference type="InterPro" id="IPR036390">
    <property type="entry name" value="WH_DNA-bd_sf"/>
</dbReference>
<dbReference type="SUPFAM" id="SSF46785">
    <property type="entry name" value="Winged helix' DNA-binding domain"/>
    <property type="match status" value="1"/>
</dbReference>
<name>A0ABV1SGE4_9RHOB</name>
<dbReference type="InterPro" id="IPR026881">
    <property type="entry name" value="WYL_dom"/>
</dbReference>
<dbReference type="RefSeq" id="WP_350936604.1">
    <property type="nucleotide sequence ID" value="NZ_JAYWLC010000006.1"/>
</dbReference>
<dbReference type="PANTHER" id="PTHR34580">
    <property type="match status" value="1"/>
</dbReference>
<reference evidence="3 4" key="2">
    <citation type="submission" date="2024-06" db="EMBL/GenBank/DDBJ databases">
        <title>Thioclava kandeliae sp. nov. from a rhizosphere soil sample of Kandelia candel in a mangrove.</title>
        <authorList>
            <person name="Mu T."/>
        </authorList>
    </citation>
    <scope>NUCLEOTIDE SEQUENCE [LARGE SCALE GENOMIC DNA]</scope>
    <source>
        <strain evidence="3 4">CPCC 100088</strain>
    </source>
</reference>
<dbReference type="Pfam" id="PF13280">
    <property type="entry name" value="WYL"/>
    <property type="match status" value="1"/>
</dbReference>
<feature type="domain" description="Helix-turn-helix type 11" evidence="1">
    <location>
        <begin position="6"/>
        <end position="59"/>
    </location>
</feature>
<evidence type="ECO:0000259" key="1">
    <source>
        <dbReference type="Pfam" id="PF08279"/>
    </source>
</evidence>
<dbReference type="InterPro" id="IPR013196">
    <property type="entry name" value="HTH_11"/>
</dbReference>
<evidence type="ECO:0000313" key="3">
    <source>
        <dbReference type="EMBL" id="MER5171975.1"/>
    </source>
</evidence>
<gene>
    <name evidence="3" type="ORF">VSX56_09315</name>
</gene>
<keyword evidence="4" id="KW-1185">Reference proteome</keyword>
<dbReference type="PROSITE" id="PS52050">
    <property type="entry name" value="WYL"/>
    <property type="match status" value="1"/>
</dbReference>
<comment type="caution">
    <text evidence="3">The sequence shown here is derived from an EMBL/GenBank/DDBJ whole genome shotgun (WGS) entry which is preliminary data.</text>
</comment>
<feature type="domain" description="WYL" evidence="2">
    <location>
        <begin position="138"/>
        <end position="202"/>
    </location>
</feature>
<protein>
    <submittedName>
        <fullName evidence="3">YafY family protein</fullName>
    </submittedName>
</protein>
<proteinExistence type="predicted"/>
<dbReference type="InterPro" id="IPR036388">
    <property type="entry name" value="WH-like_DNA-bd_sf"/>
</dbReference>
<evidence type="ECO:0000313" key="4">
    <source>
        <dbReference type="Proteomes" id="UP001438953"/>
    </source>
</evidence>
<dbReference type="PANTHER" id="PTHR34580:SF3">
    <property type="entry name" value="PROTEIN PAFB"/>
    <property type="match status" value="1"/>
</dbReference>
<evidence type="ECO:0000259" key="2">
    <source>
        <dbReference type="Pfam" id="PF13280"/>
    </source>
</evidence>
<reference evidence="3 4" key="1">
    <citation type="submission" date="2024-01" db="EMBL/GenBank/DDBJ databases">
        <authorList>
            <person name="Deng Y."/>
            <person name="Su J."/>
        </authorList>
    </citation>
    <scope>NUCLEOTIDE SEQUENCE [LARGE SCALE GENOMIC DNA]</scope>
    <source>
        <strain evidence="3 4">CPCC 100088</strain>
    </source>
</reference>
<accession>A0ABV1SGE4</accession>
<organism evidence="3 4">
    <name type="scientific">Thioclava kandeliae</name>
    <dbReference type="NCBI Taxonomy" id="3070818"/>
    <lineage>
        <taxon>Bacteria</taxon>
        <taxon>Pseudomonadati</taxon>
        <taxon>Pseudomonadota</taxon>
        <taxon>Alphaproteobacteria</taxon>
        <taxon>Rhodobacterales</taxon>
        <taxon>Paracoccaceae</taxon>
        <taxon>Thioclava</taxon>
    </lineage>
</organism>
<dbReference type="Pfam" id="PF08279">
    <property type="entry name" value="HTH_11"/>
    <property type="match status" value="1"/>
</dbReference>
<dbReference type="Gene3D" id="1.10.10.10">
    <property type="entry name" value="Winged helix-like DNA-binding domain superfamily/Winged helix DNA-binding domain"/>
    <property type="match status" value="1"/>
</dbReference>